<dbReference type="EMBL" id="CAUEEQ010015873">
    <property type="protein sequence ID" value="CAJ0939739.1"/>
    <property type="molecule type" value="Genomic_DNA"/>
</dbReference>
<dbReference type="PANTHER" id="PTHR23170:SF2">
    <property type="entry name" value="CENTROSOMAL PROTEIN OF 83 KDA"/>
    <property type="match status" value="1"/>
</dbReference>
<comment type="caution">
    <text evidence="6">The sequence shown here is derived from an EMBL/GenBank/DDBJ whole genome shotgun (WGS) entry which is preliminary data.</text>
</comment>
<name>A0ABN9LHW8_9NEOB</name>
<dbReference type="InterPro" id="IPR052116">
    <property type="entry name" value="Centro_Cilium_Assembly"/>
</dbReference>
<comment type="subcellular location">
    <subcellularLocation>
        <location evidence="1">Cytoplasm</location>
        <location evidence="1">Cytoskeleton</location>
        <location evidence="1">Microtubule organizing center</location>
        <location evidence="1">Centrosome</location>
    </subcellularLocation>
</comment>
<reference evidence="6" key="1">
    <citation type="submission" date="2023-07" db="EMBL/GenBank/DDBJ databases">
        <authorList>
            <person name="Stuckert A."/>
        </authorList>
    </citation>
    <scope>NUCLEOTIDE SEQUENCE</scope>
</reference>
<keyword evidence="7" id="KW-1185">Reference proteome</keyword>
<sequence>MVAGTPAAEKMESIPMLAPQLSGSTSAHMSDTELHKLLISEKMRCENHRTNYETLKTEHSRLQADFMRSQNECKQQSAERQNTQEKFQLLLAELRGELLDKTREVEELKLQVLSPQRLDLLKIQLQQEVEAPMREHFRKLNDVR</sequence>
<evidence type="ECO:0000256" key="1">
    <source>
        <dbReference type="ARBA" id="ARBA00004300"/>
    </source>
</evidence>
<organism evidence="6 7">
    <name type="scientific">Ranitomeya imitator</name>
    <name type="common">mimic poison frog</name>
    <dbReference type="NCBI Taxonomy" id="111125"/>
    <lineage>
        <taxon>Eukaryota</taxon>
        <taxon>Metazoa</taxon>
        <taxon>Chordata</taxon>
        <taxon>Craniata</taxon>
        <taxon>Vertebrata</taxon>
        <taxon>Euteleostomi</taxon>
        <taxon>Amphibia</taxon>
        <taxon>Batrachia</taxon>
        <taxon>Anura</taxon>
        <taxon>Neobatrachia</taxon>
        <taxon>Hyloidea</taxon>
        <taxon>Dendrobatidae</taxon>
        <taxon>Dendrobatinae</taxon>
        <taxon>Ranitomeya</taxon>
    </lineage>
</organism>
<accession>A0ABN9LHW8</accession>
<proteinExistence type="predicted"/>
<evidence type="ECO:0000313" key="7">
    <source>
        <dbReference type="Proteomes" id="UP001176940"/>
    </source>
</evidence>
<evidence type="ECO:0000256" key="4">
    <source>
        <dbReference type="ARBA" id="ARBA00023212"/>
    </source>
</evidence>
<keyword evidence="4" id="KW-0206">Cytoskeleton</keyword>
<feature type="coiled-coil region" evidence="5">
    <location>
        <begin position="45"/>
        <end position="111"/>
    </location>
</feature>
<evidence type="ECO:0000256" key="2">
    <source>
        <dbReference type="ARBA" id="ARBA00022490"/>
    </source>
</evidence>
<evidence type="ECO:0000256" key="3">
    <source>
        <dbReference type="ARBA" id="ARBA00023054"/>
    </source>
</evidence>
<keyword evidence="3 5" id="KW-0175">Coiled coil</keyword>
<protein>
    <submittedName>
        <fullName evidence="6">Uncharacterized protein</fullName>
    </submittedName>
</protein>
<evidence type="ECO:0000256" key="5">
    <source>
        <dbReference type="SAM" id="Coils"/>
    </source>
</evidence>
<dbReference type="PANTHER" id="PTHR23170">
    <property type="entry name" value="NY-REN-58 ANTIGEN"/>
    <property type="match status" value="1"/>
</dbReference>
<dbReference type="Proteomes" id="UP001176940">
    <property type="component" value="Unassembled WGS sequence"/>
</dbReference>
<gene>
    <name evidence="6" type="ORF">RIMI_LOCUS8122189</name>
</gene>
<keyword evidence="2" id="KW-0963">Cytoplasm</keyword>
<evidence type="ECO:0000313" key="6">
    <source>
        <dbReference type="EMBL" id="CAJ0939739.1"/>
    </source>
</evidence>